<name>A0A2X1PJ44_HAEIF</name>
<evidence type="ECO:0000313" key="1">
    <source>
        <dbReference type="EMBL" id="SPX41641.1"/>
    </source>
</evidence>
<reference evidence="1 2" key="1">
    <citation type="submission" date="2018-06" db="EMBL/GenBank/DDBJ databases">
        <authorList>
            <consortium name="Pathogen Informatics"/>
            <person name="Doyle S."/>
        </authorList>
    </citation>
    <scope>NUCLEOTIDE SEQUENCE [LARGE SCALE GENOMIC DNA]</scope>
    <source>
        <strain evidence="1 2">NCTC11872</strain>
    </source>
</reference>
<gene>
    <name evidence="1" type="ORF">NCTC11872_01251</name>
</gene>
<sequence length="37" mass="4597">MLAQMLLDFVLPYKYTLKLKKAIFLKKIVFLVHFYYR</sequence>
<dbReference type="AlphaFoldDB" id="A0A2X1PJ44"/>
<evidence type="ECO:0000313" key="2">
    <source>
        <dbReference type="Proteomes" id="UP000249936"/>
    </source>
</evidence>
<accession>A0A2X1PJ44</accession>
<proteinExistence type="predicted"/>
<dbReference type="EMBL" id="UASK01000005">
    <property type="protein sequence ID" value="SPX41641.1"/>
    <property type="molecule type" value="Genomic_DNA"/>
</dbReference>
<organism evidence="1 2">
    <name type="scientific">Haemophilus influenzae</name>
    <dbReference type="NCBI Taxonomy" id="727"/>
    <lineage>
        <taxon>Bacteria</taxon>
        <taxon>Pseudomonadati</taxon>
        <taxon>Pseudomonadota</taxon>
        <taxon>Gammaproteobacteria</taxon>
        <taxon>Pasteurellales</taxon>
        <taxon>Pasteurellaceae</taxon>
        <taxon>Haemophilus</taxon>
    </lineage>
</organism>
<dbReference type="Proteomes" id="UP000249936">
    <property type="component" value="Unassembled WGS sequence"/>
</dbReference>
<protein>
    <submittedName>
        <fullName evidence="1">Uncharacterized protein</fullName>
    </submittedName>
</protein>